<evidence type="ECO:0000313" key="2">
    <source>
        <dbReference type="Proteomes" id="UP000076798"/>
    </source>
</evidence>
<evidence type="ECO:0008006" key="3">
    <source>
        <dbReference type="Google" id="ProtNLM"/>
    </source>
</evidence>
<dbReference type="EMBL" id="KV428014">
    <property type="protein sequence ID" value="KZT42269.1"/>
    <property type="molecule type" value="Genomic_DNA"/>
</dbReference>
<keyword evidence="2" id="KW-1185">Reference proteome</keyword>
<reference evidence="1 2" key="1">
    <citation type="journal article" date="2016" name="Mol. Biol. Evol.">
        <title>Comparative Genomics of Early-Diverging Mushroom-Forming Fungi Provides Insights into the Origins of Lignocellulose Decay Capabilities.</title>
        <authorList>
            <person name="Nagy L.G."/>
            <person name="Riley R."/>
            <person name="Tritt A."/>
            <person name="Adam C."/>
            <person name="Daum C."/>
            <person name="Floudas D."/>
            <person name="Sun H."/>
            <person name="Yadav J.S."/>
            <person name="Pangilinan J."/>
            <person name="Larsson K.H."/>
            <person name="Matsuura K."/>
            <person name="Barry K."/>
            <person name="Labutti K."/>
            <person name="Kuo R."/>
            <person name="Ohm R.A."/>
            <person name="Bhattacharya S.S."/>
            <person name="Shirouzu T."/>
            <person name="Yoshinaga Y."/>
            <person name="Martin F.M."/>
            <person name="Grigoriev I.V."/>
            <person name="Hibbett D.S."/>
        </authorList>
    </citation>
    <scope>NUCLEOTIDE SEQUENCE [LARGE SCALE GENOMIC DNA]</scope>
    <source>
        <strain evidence="1 2">HHB10207 ss-3</strain>
    </source>
</reference>
<sequence length="491" mass="55230">MTSRSLQTNTRITPSLHTIASELVLEILREASLATLVSIAQTSARLYNMLRTIRSIWMNSPDIHDLPISAGETLTTIPTSSFLRLALRAVIIRTHLETPFATPVQILKIFELGVEMSVLLPGGNWVIVTHGEKMWIHNIEHGSPEIDSEPIFLASGKIEHVKFESVGSGKATLVLMIAESTNLGLSQSQALIFDLHFAPEGSSEDRPHIASVVSYHIPNLFTIVSIRGHFIMTDDPSDSGDRLVIIDYQRGSGTNFDIRLANFADEIETEELGMTIYDISFNDTLQKLVILAYLRTADREVILFADVPAIESVGTPKSGEISWSQSTLHPTHQYLVPDFQSTKLLISHDEALLSRHIPLHEYTAPSTGVYSKIFHGRDIISVRLAPKGADGEMLFFRFRYEQHPDDLYYTSFKRDHSPEFELTPSVHSRQGISCFNASCTRLSSLRISIPEELLLGRYYMIQTVNPNEGRIVLLIYDDEQENMGRLYIMQY</sequence>
<dbReference type="AlphaFoldDB" id="A0A166H2G7"/>
<gene>
    <name evidence="1" type="ORF">SISSUDRAFT_1041542</name>
</gene>
<protein>
    <recommendedName>
        <fullName evidence="3">F-box domain-containing protein</fullName>
    </recommendedName>
</protein>
<dbReference type="Proteomes" id="UP000076798">
    <property type="component" value="Unassembled WGS sequence"/>
</dbReference>
<name>A0A166H2G7_9AGAM</name>
<organism evidence="1 2">
    <name type="scientific">Sistotremastrum suecicum HHB10207 ss-3</name>
    <dbReference type="NCBI Taxonomy" id="1314776"/>
    <lineage>
        <taxon>Eukaryota</taxon>
        <taxon>Fungi</taxon>
        <taxon>Dikarya</taxon>
        <taxon>Basidiomycota</taxon>
        <taxon>Agaricomycotina</taxon>
        <taxon>Agaricomycetes</taxon>
        <taxon>Sistotremastrales</taxon>
        <taxon>Sistotremastraceae</taxon>
        <taxon>Sistotremastrum</taxon>
    </lineage>
</organism>
<proteinExistence type="predicted"/>
<accession>A0A166H2G7</accession>
<evidence type="ECO:0000313" key="1">
    <source>
        <dbReference type="EMBL" id="KZT42269.1"/>
    </source>
</evidence>